<reference evidence="3" key="1">
    <citation type="submission" date="2019-10" db="EMBL/GenBank/DDBJ databases">
        <title>Lacipirellula parvula gen. nov., sp. nov., representing a lineage of planctomycetes widespread in freshwater anoxic habitats, and description of the family Lacipirellulaceae.</title>
        <authorList>
            <person name="Dedysh S.N."/>
            <person name="Kulichevskaya I.S."/>
            <person name="Beletsky A.V."/>
            <person name="Rakitin A.L."/>
            <person name="Mardanov A.V."/>
            <person name="Ivanova A.A."/>
            <person name="Saltykova V.X."/>
            <person name="Rijpstra W.I.C."/>
            <person name="Sinninghe Damste J.S."/>
            <person name="Ravin N.V."/>
        </authorList>
    </citation>
    <scope>NUCLEOTIDE SEQUENCE [LARGE SCALE GENOMIC DNA]</scope>
    <source>
        <strain evidence="3">PX69</strain>
    </source>
</reference>
<dbReference type="RefSeq" id="WP_152100805.1">
    <property type="nucleotide sequence ID" value="NZ_AP021861.1"/>
</dbReference>
<dbReference type="GO" id="GO:0005737">
    <property type="term" value="C:cytoplasm"/>
    <property type="evidence" value="ECO:0007669"/>
    <property type="project" value="TreeGrafter"/>
</dbReference>
<dbReference type="Pfam" id="PF01370">
    <property type="entry name" value="Epimerase"/>
    <property type="match status" value="1"/>
</dbReference>
<dbReference type="InterPro" id="IPR001509">
    <property type="entry name" value="Epimerase_deHydtase"/>
</dbReference>
<gene>
    <name evidence="2" type="ORF">PLANPX_5030</name>
</gene>
<keyword evidence="3" id="KW-1185">Reference proteome</keyword>
<dbReference type="PANTHER" id="PTHR48079">
    <property type="entry name" value="PROTEIN YEEZ"/>
    <property type="match status" value="1"/>
</dbReference>
<dbReference type="EMBL" id="AP021861">
    <property type="protein sequence ID" value="BBO35418.1"/>
    <property type="molecule type" value="Genomic_DNA"/>
</dbReference>
<sequence length="308" mass="33195">MSATRILFGIGYLGSRVANLWRDQRDYTWAFTRRDDPTEAMIVARTLTGQADVTRPETLTCLRELATPDSQQADSLLYAVGYDRTTGPDIHSVYANGLQNVLAALPASVTRVIYISTTGVYGTAGGGWVDETTPTAPHRDGGKASLAAEEILRAHPLGRRSVILRLAGIYGPGRVPYLDKLKASEPIAAPSAGWLNLIHVDDAARIVVAMDRWLAARWSSDGPHVFCVSDGVPAVRGEYYAEAARLIGAPPPQFTTPPADSPAAARAGADRRVSNAKLRKWMATQGLALQYPSYREGLAQILNSNPAI</sequence>
<dbReference type="InterPro" id="IPR036291">
    <property type="entry name" value="NAD(P)-bd_dom_sf"/>
</dbReference>
<protein>
    <submittedName>
        <fullName evidence="2">Nucleoside-diphosphate-sugar epimerase</fullName>
    </submittedName>
</protein>
<proteinExistence type="predicted"/>
<dbReference type="KEGG" id="lpav:PLANPX_5030"/>
<dbReference type="GO" id="GO:0004029">
    <property type="term" value="F:aldehyde dehydrogenase (NAD+) activity"/>
    <property type="evidence" value="ECO:0007669"/>
    <property type="project" value="TreeGrafter"/>
</dbReference>
<evidence type="ECO:0000313" key="3">
    <source>
        <dbReference type="Proteomes" id="UP000326837"/>
    </source>
</evidence>
<dbReference type="Gene3D" id="3.40.50.720">
    <property type="entry name" value="NAD(P)-binding Rossmann-like Domain"/>
    <property type="match status" value="1"/>
</dbReference>
<accession>A0A5K7XFX4</accession>
<feature type="domain" description="NAD-dependent epimerase/dehydratase" evidence="1">
    <location>
        <begin position="11"/>
        <end position="210"/>
    </location>
</feature>
<dbReference type="InterPro" id="IPR051783">
    <property type="entry name" value="NAD(P)-dependent_oxidoreduct"/>
</dbReference>
<evidence type="ECO:0000259" key="1">
    <source>
        <dbReference type="Pfam" id="PF01370"/>
    </source>
</evidence>
<name>A0A5K7XFX4_9BACT</name>
<dbReference type="AlphaFoldDB" id="A0A5K7XFX4"/>
<dbReference type="PANTHER" id="PTHR48079:SF6">
    <property type="entry name" value="NAD(P)-BINDING DOMAIN-CONTAINING PROTEIN-RELATED"/>
    <property type="match status" value="1"/>
</dbReference>
<evidence type="ECO:0000313" key="2">
    <source>
        <dbReference type="EMBL" id="BBO35418.1"/>
    </source>
</evidence>
<dbReference type="SUPFAM" id="SSF51735">
    <property type="entry name" value="NAD(P)-binding Rossmann-fold domains"/>
    <property type="match status" value="1"/>
</dbReference>
<organism evidence="2 3">
    <name type="scientific">Lacipirellula parvula</name>
    <dbReference type="NCBI Taxonomy" id="2650471"/>
    <lineage>
        <taxon>Bacteria</taxon>
        <taxon>Pseudomonadati</taxon>
        <taxon>Planctomycetota</taxon>
        <taxon>Planctomycetia</taxon>
        <taxon>Pirellulales</taxon>
        <taxon>Lacipirellulaceae</taxon>
        <taxon>Lacipirellula</taxon>
    </lineage>
</organism>
<dbReference type="Proteomes" id="UP000326837">
    <property type="component" value="Chromosome"/>
</dbReference>